<reference evidence="1 2" key="1">
    <citation type="submission" date="2019-04" db="EMBL/GenBank/DDBJ databases">
        <title>Draft genome of the big-headed turtle Platysternon megacephalum.</title>
        <authorList>
            <person name="Gong S."/>
        </authorList>
    </citation>
    <scope>NUCLEOTIDE SEQUENCE [LARGE SCALE GENOMIC DNA]</scope>
    <source>
        <strain evidence="1">DO16091913</strain>
        <tissue evidence="1">Muscle</tissue>
    </source>
</reference>
<organism evidence="1 2">
    <name type="scientific">Platysternon megacephalum</name>
    <name type="common">big-headed turtle</name>
    <dbReference type="NCBI Taxonomy" id="55544"/>
    <lineage>
        <taxon>Eukaryota</taxon>
        <taxon>Metazoa</taxon>
        <taxon>Chordata</taxon>
        <taxon>Craniata</taxon>
        <taxon>Vertebrata</taxon>
        <taxon>Euteleostomi</taxon>
        <taxon>Archelosauria</taxon>
        <taxon>Testudinata</taxon>
        <taxon>Testudines</taxon>
        <taxon>Cryptodira</taxon>
        <taxon>Durocryptodira</taxon>
        <taxon>Testudinoidea</taxon>
        <taxon>Platysternidae</taxon>
        <taxon>Platysternon</taxon>
    </lineage>
</organism>
<gene>
    <name evidence="1" type="ORF">DR999_PMT22653</name>
</gene>
<dbReference type="EMBL" id="QXTE01002254">
    <property type="protein sequence ID" value="TFJ95689.1"/>
    <property type="molecule type" value="Genomic_DNA"/>
</dbReference>
<keyword evidence="2" id="KW-1185">Reference proteome</keyword>
<dbReference type="OrthoDB" id="10255632at2759"/>
<protein>
    <submittedName>
        <fullName evidence="1">Separin</fullName>
    </submittedName>
</protein>
<name>A0A4D9DJ42_9SAUR</name>
<dbReference type="Proteomes" id="UP000297703">
    <property type="component" value="Unassembled WGS sequence"/>
</dbReference>
<proteinExistence type="predicted"/>
<evidence type="ECO:0000313" key="1">
    <source>
        <dbReference type="EMBL" id="TFJ95689.1"/>
    </source>
</evidence>
<sequence length="106" mass="11219">MGICVPITLLAPAWGHWHSHSCLSLPLFPQLVLNSSHLLTPQDVQCLASGLCPAQPDAAQAFLQEAVDKRRSRSGQTSGHLVLVLDKVSGPLPEACPCQPSLCLSG</sequence>
<dbReference type="AlphaFoldDB" id="A0A4D9DJ42"/>
<dbReference type="STRING" id="55544.A0A4D9DJ42"/>
<evidence type="ECO:0000313" key="2">
    <source>
        <dbReference type="Proteomes" id="UP000297703"/>
    </source>
</evidence>
<comment type="caution">
    <text evidence="1">The sequence shown here is derived from an EMBL/GenBank/DDBJ whole genome shotgun (WGS) entry which is preliminary data.</text>
</comment>
<accession>A0A4D9DJ42</accession>
<reference evidence="1 2" key="2">
    <citation type="submission" date="2019-04" db="EMBL/GenBank/DDBJ databases">
        <title>The genome sequence of big-headed turtle.</title>
        <authorList>
            <person name="Gong S."/>
        </authorList>
    </citation>
    <scope>NUCLEOTIDE SEQUENCE [LARGE SCALE GENOMIC DNA]</scope>
    <source>
        <strain evidence="1">DO16091913</strain>
        <tissue evidence="1">Muscle</tissue>
    </source>
</reference>